<protein>
    <recommendedName>
        <fullName evidence="2">Reverse transcriptase domain-containing protein</fullName>
    </recommendedName>
</protein>
<dbReference type="OrthoDB" id="10058657at2759"/>
<keyword evidence="4" id="KW-1185">Reference proteome</keyword>
<dbReference type="Proteomes" id="UP000502823">
    <property type="component" value="Unassembled WGS sequence"/>
</dbReference>
<name>A0A6L2Q0F2_COPFO</name>
<proteinExistence type="predicted"/>
<gene>
    <name evidence="3" type="ORF">Cfor_05642</name>
</gene>
<evidence type="ECO:0000259" key="2">
    <source>
        <dbReference type="PROSITE" id="PS50878"/>
    </source>
</evidence>
<dbReference type="PANTHER" id="PTHR21301:SF10">
    <property type="entry name" value="REVERSE TRANSCRIPTASE DOMAIN-CONTAINING PROTEIN"/>
    <property type="match status" value="1"/>
</dbReference>
<dbReference type="InterPro" id="IPR000477">
    <property type="entry name" value="RT_dom"/>
</dbReference>
<dbReference type="InParanoid" id="A0A6L2Q0F2"/>
<evidence type="ECO:0000313" key="3">
    <source>
        <dbReference type="EMBL" id="GFG35437.1"/>
    </source>
</evidence>
<dbReference type="CDD" id="cd00304">
    <property type="entry name" value="RT_like"/>
    <property type="match status" value="1"/>
</dbReference>
<evidence type="ECO:0000313" key="4">
    <source>
        <dbReference type="Proteomes" id="UP000502823"/>
    </source>
</evidence>
<evidence type="ECO:0000256" key="1">
    <source>
        <dbReference type="SAM" id="MobiDB-lite"/>
    </source>
</evidence>
<organism evidence="3 4">
    <name type="scientific">Coptotermes formosanus</name>
    <name type="common">Formosan subterranean termite</name>
    <dbReference type="NCBI Taxonomy" id="36987"/>
    <lineage>
        <taxon>Eukaryota</taxon>
        <taxon>Metazoa</taxon>
        <taxon>Ecdysozoa</taxon>
        <taxon>Arthropoda</taxon>
        <taxon>Hexapoda</taxon>
        <taxon>Insecta</taxon>
        <taxon>Pterygota</taxon>
        <taxon>Neoptera</taxon>
        <taxon>Polyneoptera</taxon>
        <taxon>Dictyoptera</taxon>
        <taxon>Blattodea</taxon>
        <taxon>Blattoidea</taxon>
        <taxon>Termitoidae</taxon>
        <taxon>Rhinotermitidae</taxon>
        <taxon>Coptotermes</taxon>
    </lineage>
</organism>
<feature type="non-terminal residue" evidence="3">
    <location>
        <position position="536"/>
    </location>
</feature>
<dbReference type="EMBL" id="BLKM01005772">
    <property type="protein sequence ID" value="GFG35437.1"/>
    <property type="molecule type" value="Genomic_DNA"/>
</dbReference>
<dbReference type="AlphaFoldDB" id="A0A6L2Q0F2"/>
<sequence>MGSTLSYPRTKWAVYYRIQEKMGSTLPYPRRKWAVKGTDIRNKKTLKATTRFRINQELKLLHIKKQKLNQQLYHAHLTCANAWKDTWWMILGSIDKNLKKMVEEKYDKLNNKLESLRKEQHAQKQRQTARTTSPQRNPSTQGFHTRTMNLSTVEFNTEETSLLDLGLQYCIQKPPNAWLQDMNHLHKRQLYTARKLRNKLAENNLIIVPADKGRTTVIIEQNILQNNFNAFLSDNNFTALRQDPTTTYVKQIQKALKDCPDIIDKHKIKHLIPIHPVPPTLTARLKIHKPNIPIRPVVNNINAPTYKVARFMAKSLKDYLNLTNTYNTVNSHSLAQGISKLTINEHRKLVTYDIKDLYVNIPIDKTLHITDFFLRINNNKATIRSQILGLMQTTLAQNYFKFNEEFYQPQKDIAMGSPLSGLVAELFLQYFELHTVKHSLETKSVIFYTRYVDDILIIYDESLTNASTLTNTLNKIHSNLTFTPSHEDEGRISFLDLWIIRNDSSLEIDIFRKPTTTNTTIHHLSNHPTEHKMAAY</sequence>
<reference evidence="4" key="1">
    <citation type="submission" date="2020-01" db="EMBL/GenBank/DDBJ databases">
        <title>Draft genome sequence of the Termite Coptotermes fromosanus.</title>
        <authorList>
            <person name="Itakura S."/>
            <person name="Yosikawa Y."/>
            <person name="Umezawa K."/>
        </authorList>
    </citation>
    <scope>NUCLEOTIDE SEQUENCE [LARGE SCALE GENOMIC DNA]</scope>
</reference>
<accession>A0A6L2Q0F2</accession>
<dbReference type="Pfam" id="PF00078">
    <property type="entry name" value="RVT_1"/>
    <property type="match status" value="1"/>
</dbReference>
<dbReference type="PROSITE" id="PS50878">
    <property type="entry name" value="RT_POL"/>
    <property type="match status" value="1"/>
</dbReference>
<feature type="compositionally biased region" description="Polar residues" evidence="1">
    <location>
        <begin position="125"/>
        <end position="145"/>
    </location>
</feature>
<comment type="caution">
    <text evidence="3">The sequence shown here is derived from an EMBL/GenBank/DDBJ whole genome shotgun (WGS) entry which is preliminary data.</text>
</comment>
<feature type="region of interest" description="Disordered" evidence="1">
    <location>
        <begin position="118"/>
        <end position="145"/>
    </location>
</feature>
<feature type="domain" description="Reverse transcriptase" evidence="2">
    <location>
        <begin position="268"/>
        <end position="536"/>
    </location>
</feature>
<dbReference type="PANTHER" id="PTHR21301">
    <property type="entry name" value="REVERSE TRANSCRIPTASE"/>
    <property type="match status" value="1"/>
</dbReference>